<keyword evidence="1" id="KW-0812">Transmembrane</keyword>
<keyword evidence="1" id="KW-1133">Transmembrane helix</keyword>
<dbReference type="PaxDb" id="589924-Ferp_1530"/>
<dbReference type="KEGG" id="fpl:Ferp_1530"/>
<sequence>MILELLTFLLGVIYGYSRKGKEDLLGILKAALKFSIILGIILAIASFLIFPHPAVLFLAGVGFFAILFVILYFAVIFLIGVVIGDLLERI</sequence>
<dbReference type="AlphaFoldDB" id="D3RYW8"/>
<evidence type="ECO:0000256" key="1">
    <source>
        <dbReference type="SAM" id="Phobius"/>
    </source>
</evidence>
<dbReference type="STRING" id="589924.Ferp_1530"/>
<dbReference type="Proteomes" id="UP000002613">
    <property type="component" value="Chromosome"/>
</dbReference>
<dbReference type="HOGENOM" id="CLU_185768_0_0_2"/>
<dbReference type="eggNOG" id="arCOG10388">
    <property type="taxonomic scope" value="Archaea"/>
</dbReference>
<gene>
    <name evidence="2" type="ordered locus">Ferp_1530</name>
</gene>
<protein>
    <submittedName>
        <fullName evidence="2">Uncharacterized protein</fullName>
    </submittedName>
</protein>
<reference evidence="3" key="1">
    <citation type="submission" date="2010-02" db="EMBL/GenBank/DDBJ databases">
        <title>Complete sequence of Ferroglobus placidus DSM 10642.</title>
        <authorList>
            <consortium name="US DOE Joint Genome Institute"/>
            <person name="Lucas S."/>
            <person name="Copeland A."/>
            <person name="Lapidus A."/>
            <person name="Cheng J.-F."/>
            <person name="Bruce D."/>
            <person name="Goodwin L."/>
            <person name="Pitluck S."/>
            <person name="Saunders E."/>
            <person name="Brettin T."/>
            <person name="Detter J.C."/>
            <person name="Han C."/>
            <person name="Tapia R."/>
            <person name="Larimer F."/>
            <person name="Land M."/>
            <person name="Hauser L."/>
            <person name="Kyrpides N."/>
            <person name="Ivanova N."/>
            <person name="Holmes D."/>
            <person name="Lovley D."/>
            <person name="Kyrpides N."/>
            <person name="Anderson I.J."/>
            <person name="Woyke T."/>
        </authorList>
    </citation>
    <scope>NUCLEOTIDE SEQUENCE [LARGE SCALE GENOMIC DNA]</scope>
    <source>
        <strain evidence="3">DSM 10642 / AEDII12DO</strain>
    </source>
</reference>
<evidence type="ECO:0000313" key="3">
    <source>
        <dbReference type="Proteomes" id="UP000002613"/>
    </source>
</evidence>
<evidence type="ECO:0000313" key="2">
    <source>
        <dbReference type="EMBL" id="ADC65681.1"/>
    </source>
</evidence>
<dbReference type="GeneID" id="8779050"/>
<dbReference type="RefSeq" id="WP_012966021.1">
    <property type="nucleotide sequence ID" value="NC_013849.1"/>
</dbReference>
<name>D3RYW8_FERPA</name>
<accession>D3RYW8</accession>
<dbReference type="EMBL" id="CP001899">
    <property type="protein sequence ID" value="ADC65681.1"/>
    <property type="molecule type" value="Genomic_DNA"/>
</dbReference>
<keyword evidence="3" id="KW-1185">Reference proteome</keyword>
<feature type="transmembrane region" description="Helical" evidence="1">
    <location>
        <begin position="57"/>
        <end position="83"/>
    </location>
</feature>
<keyword evidence="1" id="KW-0472">Membrane</keyword>
<feature type="transmembrane region" description="Helical" evidence="1">
    <location>
        <begin position="31"/>
        <end position="50"/>
    </location>
</feature>
<proteinExistence type="predicted"/>
<organism evidence="2 3">
    <name type="scientific">Ferroglobus placidus (strain DSM 10642 / AEDII12DO)</name>
    <dbReference type="NCBI Taxonomy" id="589924"/>
    <lineage>
        <taxon>Archaea</taxon>
        <taxon>Methanobacteriati</taxon>
        <taxon>Methanobacteriota</taxon>
        <taxon>Archaeoglobi</taxon>
        <taxon>Archaeoglobales</taxon>
        <taxon>Archaeoglobaceae</taxon>
        <taxon>Ferroglobus</taxon>
    </lineage>
</organism>
<reference evidence="2 3" key="2">
    <citation type="journal article" date="2011" name="Stand. Genomic Sci.">
        <title>Complete genome sequence of Ferroglobus placidus AEDII12DO.</title>
        <authorList>
            <person name="Anderson I."/>
            <person name="Risso C."/>
            <person name="Holmes D."/>
            <person name="Lucas S."/>
            <person name="Copeland A."/>
            <person name="Lapidus A."/>
            <person name="Cheng J.F."/>
            <person name="Bruce D."/>
            <person name="Goodwin L."/>
            <person name="Pitluck S."/>
            <person name="Saunders E."/>
            <person name="Brettin T."/>
            <person name="Detter J.C."/>
            <person name="Han C."/>
            <person name="Tapia R."/>
            <person name="Larimer F."/>
            <person name="Land M."/>
            <person name="Hauser L."/>
            <person name="Woyke T."/>
            <person name="Lovley D."/>
            <person name="Kyrpides N."/>
            <person name="Ivanova N."/>
        </authorList>
    </citation>
    <scope>NUCLEOTIDE SEQUENCE [LARGE SCALE GENOMIC DNA]</scope>
    <source>
        <strain evidence="3">DSM 10642 / AEDII12DO</strain>
    </source>
</reference>